<gene>
    <name evidence="6" type="ORF">PENARI_c005G08298</name>
</gene>
<feature type="region of interest" description="Disordered" evidence="4">
    <location>
        <begin position="28"/>
        <end position="166"/>
    </location>
</feature>
<comment type="similarity">
    <text evidence="2 3">Belongs to the small heat shock protein (HSP20) family.</text>
</comment>
<feature type="domain" description="SHSP" evidence="5">
    <location>
        <begin position="185"/>
        <end position="311"/>
    </location>
</feature>
<dbReference type="Gene3D" id="2.60.40.790">
    <property type="match status" value="1"/>
</dbReference>
<dbReference type="Pfam" id="PF00011">
    <property type="entry name" value="HSP20"/>
    <property type="match status" value="1"/>
</dbReference>
<dbReference type="PROSITE" id="PS01031">
    <property type="entry name" value="SHSP"/>
    <property type="match status" value="1"/>
</dbReference>
<feature type="compositionally biased region" description="Basic and acidic residues" evidence="4">
    <location>
        <begin position="342"/>
        <end position="353"/>
    </location>
</feature>
<keyword evidence="1" id="KW-0346">Stress response</keyword>
<reference evidence="6 7" key="1">
    <citation type="journal article" date="2016" name="Sci. Rep.">
        <title>Penicillium arizonense, a new, genome sequenced fungal species, reveals a high chemical diversity in secreted metabolites.</title>
        <authorList>
            <person name="Grijseels S."/>
            <person name="Nielsen J.C."/>
            <person name="Randelovic M."/>
            <person name="Nielsen J."/>
            <person name="Nielsen K.F."/>
            <person name="Workman M."/>
            <person name="Frisvad J.C."/>
        </authorList>
    </citation>
    <scope>NUCLEOTIDE SEQUENCE [LARGE SCALE GENOMIC DNA]</scope>
    <source>
        <strain evidence="6 7">CBS 141311</strain>
    </source>
</reference>
<protein>
    <recommendedName>
        <fullName evidence="5">SHSP domain-containing protein</fullName>
    </recommendedName>
</protein>
<dbReference type="SUPFAM" id="SSF49764">
    <property type="entry name" value="HSP20-like chaperones"/>
    <property type="match status" value="1"/>
</dbReference>
<evidence type="ECO:0000259" key="5">
    <source>
        <dbReference type="PROSITE" id="PS01031"/>
    </source>
</evidence>
<evidence type="ECO:0000256" key="2">
    <source>
        <dbReference type="PROSITE-ProRule" id="PRU00285"/>
    </source>
</evidence>
<feature type="compositionally biased region" description="Polar residues" evidence="4">
    <location>
        <begin position="47"/>
        <end position="67"/>
    </location>
</feature>
<feature type="compositionally biased region" description="Gly residues" evidence="4">
    <location>
        <begin position="94"/>
        <end position="112"/>
    </location>
</feature>
<evidence type="ECO:0000256" key="4">
    <source>
        <dbReference type="SAM" id="MobiDB-lite"/>
    </source>
</evidence>
<evidence type="ECO:0000256" key="1">
    <source>
        <dbReference type="ARBA" id="ARBA00023016"/>
    </source>
</evidence>
<evidence type="ECO:0000313" key="6">
    <source>
        <dbReference type="EMBL" id="OGE55055.1"/>
    </source>
</evidence>
<feature type="compositionally biased region" description="Acidic residues" evidence="4">
    <location>
        <begin position="330"/>
        <end position="341"/>
    </location>
</feature>
<feature type="compositionally biased region" description="Basic and acidic residues" evidence="4">
    <location>
        <begin position="319"/>
        <end position="329"/>
    </location>
</feature>
<feature type="compositionally biased region" description="Basic and acidic residues" evidence="4">
    <location>
        <begin position="68"/>
        <end position="93"/>
    </location>
</feature>
<dbReference type="STRING" id="1835702.A0A1F5LPK6"/>
<comment type="caution">
    <text evidence="6">The sequence shown here is derived from an EMBL/GenBank/DDBJ whole genome shotgun (WGS) entry which is preliminary data.</text>
</comment>
<name>A0A1F5LPK6_PENAI</name>
<proteinExistence type="inferred from homology"/>
<dbReference type="OrthoDB" id="5511210at2759"/>
<evidence type="ECO:0000256" key="3">
    <source>
        <dbReference type="RuleBase" id="RU003616"/>
    </source>
</evidence>
<feature type="compositionally biased region" description="Basic residues" evidence="4">
    <location>
        <begin position="146"/>
        <end position="159"/>
    </location>
</feature>
<evidence type="ECO:0000313" key="7">
    <source>
        <dbReference type="Proteomes" id="UP000177622"/>
    </source>
</evidence>
<feature type="compositionally biased region" description="Basic residues" evidence="4">
    <location>
        <begin position="31"/>
        <end position="45"/>
    </location>
</feature>
<dbReference type="InterPro" id="IPR031107">
    <property type="entry name" value="Small_HSP"/>
</dbReference>
<feature type="compositionally biased region" description="Basic residues" evidence="4">
    <location>
        <begin position="113"/>
        <end position="122"/>
    </location>
</feature>
<feature type="region of interest" description="Disordered" evidence="4">
    <location>
        <begin position="319"/>
        <end position="353"/>
    </location>
</feature>
<organism evidence="6 7">
    <name type="scientific">Penicillium arizonense</name>
    <dbReference type="NCBI Taxonomy" id="1835702"/>
    <lineage>
        <taxon>Eukaryota</taxon>
        <taxon>Fungi</taxon>
        <taxon>Dikarya</taxon>
        <taxon>Ascomycota</taxon>
        <taxon>Pezizomycotina</taxon>
        <taxon>Eurotiomycetes</taxon>
        <taxon>Eurotiomycetidae</taxon>
        <taxon>Eurotiales</taxon>
        <taxon>Aspergillaceae</taxon>
        <taxon>Penicillium</taxon>
    </lineage>
</organism>
<dbReference type="InterPro" id="IPR002068">
    <property type="entry name" value="A-crystallin/Hsp20_dom"/>
</dbReference>
<dbReference type="InterPro" id="IPR008978">
    <property type="entry name" value="HSP20-like_chaperone"/>
</dbReference>
<sequence>MASIYQLNQPPNPFWDFLNGNLEDHPFFAPRGHHGRRGHHSHRHGWGNSQQSETVPQGTEAPNTESNGEMKNDRSAADSDSPDNQHRRCDHCGKGNGKGRGGPGYGPGPFRGKGGKCKHGHGPHAGPWGHHNHPYDHAGMFGGRGRGPHHAGGHGKHHGGPPFGGQGFPFNFLRNLGIPMNGPAPEGVDFTPAIDVFDTPAKYMVHVSLPGAKKSDLSIDYDAEESVLRLAGVVHRPGVDENMYQGLAMEERGREVGVFEREVRFGTRAAPAFVAVEGISAKLEDGVLNVVLPKVVPEPEVGKKKVVVKVDDLEREKGDMVDEKVREDFTPDESEASDAEDGEAREYVKVPVL</sequence>
<dbReference type="Proteomes" id="UP000177622">
    <property type="component" value="Unassembled WGS sequence"/>
</dbReference>
<dbReference type="PANTHER" id="PTHR11527">
    <property type="entry name" value="HEAT-SHOCK PROTEIN 20 FAMILY MEMBER"/>
    <property type="match status" value="1"/>
</dbReference>
<dbReference type="CDD" id="cd06464">
    <property type="entry name" value="ACD_sHsps-like"/>
    <property type="match status" value="1"/>
</dbReference>
<dbReference type="GeneID" id="34574631"/>
<dbReference type="EMBL" id="LXJU01000005">
    <property type="protein sequence ID" value="OGE55055.1"/>
    <property type="molecule type" value="Genomic_DNA"/>
</dbReference>
<keyword evidence="7" id="KW-1185">Reference proteome</keyword>
<accession>A0A1F5LPK6</accession>
<dbReference type="AlphaFoldDB" id="A0A1F5LPK6"/>
<dbReference type="RefSeq" id="XP_022490485.1">
    <property type="nucleotide sequence ID" value="XM_022629897.1"/>
</dbReference>